<evidence type="ECO:0000313" key="2">
    <source>
        <dbReference type="Proteomes" id="UP000219338"/>
    </source>
</evidence>
<organism evidence="1 2">
    <name type="scientific">Armillaria ostoyae</name>
    <name type="common">Armillaria root rot fungus</name>
    <dbReference type="NCBI Taxonomy" id="47428"/>
    <lineage>
        <taxon>Eukaryota</taxon>
        <taxon>Fungi</taxon>
        <taxon>Dikarya</taxon>
        <taxon>Basidiomycota</taxon>
        <taxon>Agaricomycotina</taxon>
        <taxon>Agaricomycetes</taxon>
        <taxon>Agaricomycetidae</taxon>
        <taxon>Agaricales</taxon>
        <taxon>Marasmiineae</taxon>
        <taxon>Physalacriaceae</taxon>
        <taxon>Armillaria</taxon>
    </lineage>
</organism>
<keyword evidence="2" id="KW-1185">Reference proteome</keyword>
<dbReference type="AlphaFoldDB" id="A0A284QYE1"/>
<gene>
    <name evidence="1" type="ORF">ARMOST_04815</name>
</gene>
<sequence length="158" mass="18326">MLKIIFRDSPTVKPKPTAYKDPYVDDHNLGPLERENQGREAIQHVLYLLHPVSELNRLTVDALCDLQQMLWTKSRALQKRYKIKTYQTLRTRLDMDQDFRDAYNLATSRMKEQGHSFPGDVADEFVLLCVKLFRINTARTIPSDSDQSTSPPDDFPIT</sequence>
<name>A0A284QYE1_ARMOS</name>
<accession>A0A284QYE1</accession>
<proteinExistence type="predicted"/>
<dbReference type="EMBL" id="FUEG01000003">
    <property type="protein sequence ID" value="SJL01493.1"/>
    <property type="molecule type" value="Genomic_DNA"/>
</dbReference>
<dbReference type="Proteomes" id="UP000219338">
    <property type="component" value="Unassembled WGS sequence"/>
</dbReference>
<evidence type="ECO:0000313" key="1">
    <source>
        <dbReference type="EMBL" id="SJL01493.1"/>
    </source>
</evidence>
<reference evidence="2" key="1">
    <citation type="journal article" date="2017" name="Nat. Ecol. Evol.">
        <title>Genome expansion and lineage-specific genetic innovations in the forest pathogenic fungi Armillaria.</title>
        <authorList>
            <person name="Sipos G."/>
            <person name="Prasanna A.N."/>
            <person name="Walter M.C."/>
            <person name="O'Connor E."/>
            <person name="Balint B."/>
            <person name="Krizsan K."/>
            <person name="Kiss B."/>
            <person name="Hess J."/>
            <person name="Varga T."/>
            <person name="Slot J."/>
            <person name="Riley R."/>
            <person name="Boka B."/>
            <person name="Rigling D."/>
            <person name="Barry K."/>
            <person name="Lee J."/>
            <person name="Mihaltcheva S."/>
            <person name="LaButti K."/>
            <person name="Lipzen A."/>
            <person name="Waldron R."/>
            <person name="Moloney N.M."/>
            <person name="Sperisen C."/>
            <person name="Kredics L."/>
            <person name="Vagvoelgyi C."/>
            <person name="Patrignani A."/>
            <person name="Fitzpatrick D."/>
            <person name="Nagy I."/>
            <person name="Doyle S."/>
            <person name="Anderson J.B."/>
            <person name="Grigoriev I.V."/>
            <person name="Gueldener U."/>
            <person name="Muensterkoetter M."/>
            <person name="Nagy L.G."/>
        </authorList>
    </citation>
    <scope>NUCLEOTIDE SEQUENCE [LARGE SCALE GENOMIC DNA]</scope>
    <source>
        <strain evidence="2">C18/9</strain>
    </source>
</reference>
<dbReference type="OrthoDB" id="2934556at2759"/>
<protein>
    <submittedName>
        <fullName evidence="1">Uncharacterized protein</fullName>
    </submittedName>
</protein>